<organism evidence="3 4">
    <name type="scientific">Lecanosticta acicola</name>
    <dbReference type="NCBI Taxonomy" id="111012"/>
    <lineage>
        <taxon>Eukaryota</taxon>
        <taxon>Fungi</taxon>
        <taxon>Dikarya</taxon>
        <taxon>Ascomycota</taxon>
        <taxon>Pezizomycotina</taxon>
        <taxon>Dothideomycetes</taxon>
        <taxon>Dothideomycetidae</taxon>
        <taxon>Mycosphaerellales</taxon>
        <taxon>Mycosphaerellaceae</taxon>
        <taxon>Lecanosticta</taxon>
    </lineage>
</organism>
<dbReference type="PANTHER" id="PTHR10963:SF24">
    <property type="entry name" value="GLYCOSIDASE C21B10.07-RELATED"/>
    <property type="match status" value="1"/>
</dbReference>
<dbReference type="PANTHER" id="PTHR10963">
    <property type="entry name" value="GLYCOSYL HYDROLASE-RELATED"/>
    <property type="match status" value="1"/>
</dbReference>
<dbReference type="InterPro" id="IPR013320">
    <property type="entry name" value="ConA-like_dom_sf"/>
</dbReference>
<dbReference type="PROSITE" id="PS51762">
    <property type="entry name" value="GH16_2"/>
    <property type="match status" value="1"/>
</dbReference>
<protein>
    <submittedName>
        <fullName evidence="3">Glycoside hydrolase family 16</fullName>
    </submittedName>
</protein>
<feature type="domain" description="GH16" evidence="2">
    <location>
        <begin position="45"/>
        <end position="339"/>
    </location>
</feature>
<dbReference type="GO" id="GO:0004553">
    <property type="term" value="F:hydrolase activity, hydrolyzing O-glycosyl compounds"/>
    <property type="evidence" value="ECO:0007669"/>
    <property type="project" value="InterPro"/>
</dbReference>
<evidence type="ECO:0000313" key="3">
    <source>
        <dbReference type="EMBL" id="CAK4033573.1"/>
    </source>
</evidence>
<evidence type="ECO:0000256" key="1">
    <source>
        <dbReference type="SAM" id="SignalP"/>
    </source>
</evidence>
<dbReference type="EMBL" id="CAVMBE010000089">
    <property type="protein sequence ID" value="CAK4033573.1"/>
    <property type="molecule type" value="Genomic_DNA"/>
</dbReference>
<dbReference type="InterPro" id="IPR000757">
    <property type="entry name" value="Beta-glucanase-like"/>
</dbReference>
<feature type="signal peptide" evidence="1">
    <location>
        <begin position="1"/>
        <end position="19"/>
    </location>
</feature>
<keyword evidence="1" id="KW-0732">Signal</keyword>
<dbReference type="AlphaFoldDB" id="A0AAI8Z6Z4"/>
<reference evidence="3" key="1">
    <citation type="submission" date="2023-11" db="EMBL/GenBank/DDBJ databases">
        <authorList>
            <person name="Alioto T."/>
            <person name="Alioto T."/>
            <person name="Gomez Garrido J."/>
        </authorList>
    </citation>
    <scope>NUCLEOTIDE SEQUENCE</scope>
</reference>
<evidence type="ECO:0000259" key="2">
    <source>
        <dbReference type="PROSITE" id="PS51762"/>
    </source>
</evidence>
<sequence length="366" mass="39077">MSTFASLFLALAAAPWAQGAPHIFPRGLNGTNSTAGSDTGYSLLADYSGSDFFNHFTAFDGPDPTQGFVQYQTFQAAAQQKLVGFIYDNETQTTSAKIGVDSTSRDPSGRRSVRLTSKQTFIAGSMAVIDLKRIPVQYGLWPAIWMLGSEGTWPASGESDILEYVHKGDYNSATLHTAPGCTVDNGTDFQGRLLHGNCNAGQAGTGCSIAAYDQNKLAGSQASMPTAGDAFNKQGGGVYVYDWQADGITIWLFPHDGLPADLQAGKPNPKTWTQKPLARFSGAGCDFSQAFRSMNLVIDITTCGSWAGKADVWQSSGAANATGCATCDEWVQNNPQAFEEAYFDIASVKFYSSNQQVPGTYTPSSK</sequence>
<dbReference type="Proteomes" id="UP001296104">
    <property type="component" value="Unassembled WGS sequence"/>
</dbReference>
<keyword evidence="3" id="KW-0378">Hydrolase</keyword>
<dbReference type="InterPro" id="IPR050546">
    <property type="entry name" value="Glycosyl_Hydrlase_16"/>
</dbReference>
<gene>
    <name evidence="3" type="ORF">LECACI_7A008731</name>
</gene>
<dbReference type="GO" id="GO:0009251">
    <property type="term" value="P:glucan catabolic process"/>
    <property type="evidence" value="ECO:0007669"/>
    <property type="project" value="TreeGrafter"/>
</dbReference>
<evidence type="ECO:0000313" key="4">
    <source>
        <dbReference type="Proteomes" id="UP001296104"/>
    </source>
</evidence>
<proteinExistence type="predicted"/>
<dbReference type="SUPFAM" id="SSF49899">
    <property type="entry name" value="Concanavalin A-like lectins/glucanases"/>
    <property type="match status" value="1"/>
</dbReference>
<dbReference type="Pfam" id="PF26113">
    <property type="entry name" value="GH16_XgeA"/>
    <property type="match status" value="1"/>
</dbReference>
<accession>A0AAI8Z6Z4</accession>
<comment type="caution">
    <text evidence="3">The sequence shown here is derived from an EMBL/GenBank/DDBJ whole genome shotgun (WGS) entry which is preliminary data.</text>
</comment>
<feature type="chain" id="PRO_5042582657" evidence="1">
    <location>
        <begin position="20"/>
        <end position="366"/>
    </location>
</feature>
<dbReference type="Gene3D" id="2.60.120.200">
    <property type="match status" value="1"/>
</dbReference>
<keyword evidence="4" id="KW-1185">Reference proteome</keyword>
<name>A0AAI8Z6Z4_9PEZI</name>